<dbReference type="Gene3D" id="1.10.10.60">
    <property type="entry name" value="Homeodomain-like"/>
    <property type="match status" value="1"/>
</dbReference>
<feature type="DNA-binding region" description="Homeobox" evidence="5">
    <location>
        <begin position="52"/>
        <end position="111"/>
    </location>
</feature>
<dbReference type="GO" id="GO:0000981">
    <property type="term" value="F:DNA-binding transcription factor activity, RNA polymerase II-specific"/>
    <property type="evidence" value="ECO:0007669"/>
    <property type="project" value="InterPro"/>
</dbReference>
<comment type="caution">
    <text evidence="9">The sequence shown here is derived from an EMBL/GenBank/DDBJ whole genome shotgun (WGS) entry which is preliminary data.</text>
</comment>
<dbReference type="InterPro" id="IPR017970">
    <property type="entry name" value="Homeobox_CS"/>
</dbReference>
<evidence type="ECO:0000256" key="3">
    <source>
        <dbReference type="ARBA" id="ARBA00023155"/>
    </source>
</evidence>
<dbReference type="GO" id="GO:0005634">
    <property type="term" value="C:nucleus"/>
    <property type="evidence" value="ECO:0007669"/>
    <property type="project" value="UniProtKB-SubCell"/>
</dbReference>
<accession>A0A8H7UZI7</accession>
<dbReference type="PROSITE" id="PS00027">
    <property type="entry name" value="HOMEOBOX_1"/>
    <property type="match status" value="1"/>
</dbReference>
<dbReference type="EMBL" id="JAEPRD010000153">
    <property type="protein sequence ID" value="KAG2196134.1"/>
    <property type="molecule type" value="Genomic_DNA"/>
</dbReference>
<evidence type="ECO:0000313" key="10">
    <source>
        <dbReference type="Proteomes" id="UP000603453"/>
    </source>
</evidence>
<evidence type="ECO:0000259" key="8">
    <source>
        <dbReference type="PROSITE" id="PS50071"/>
    </source>
</evidence>
<dbReference type="GO" id="GO:0000977">
    <property type="term" value="F:RNA polymerase II transcription regulatory region sequence-specific DNA binding"/>
    <property type="evidence" value="ECO:0007669"/>
    <property type="project" value="TreeGrafter"/>
</dbReference>
<comment type="subcellular location">
    <subcellularLocation>
        <location evidence="1 5 6">Nucleus</location>
    </subcellularLocation>
</comment>
<dbReference type="PANTHER" id="PTHR46123">
    <property type="entry name" value="MIX-TYPE HOMEOBOX GENE 1-RELATED"/>
    <property type="match status" value="1"/>
</dbReference>
<feature type="compositionally biased region" description="Low complexity" evidence="7">
    <location>
        <begin position="175"/>
        <end position="225"/>
    </location>
</feature>
<evidence type="ECO:0000256" key="7">
    <source>
        <dbReference type="SAM" id="MobiDB-lite"/>
    </source>
</evidence>
<keyword evidence="3 5" id="KW-0371">Homeobox</keyword>
<protein>
    <recommendedName>
        <fullName evidence="8">Homeobox domain-containing protein</fullName>
    </recommendedName>
</protein>
<feature type="region of interest" description="Disordered" evidence="7">
    <location>
        <begin position="170"/>
        <end position="260"/>
    </location>
</feature>
<dbReference type="InterPro" id="IPR009057">
    <property type="entry name" value="Homeodomain-like_sf"/>
</dbReference>
<evidence type="ECO:0000256" key="5">
    <source>
        <dbReference type="PROSITE-ProRule" id="PRU00108"/>
    </source>
</evidence>
<evidence type="ECO:0000256" key="4">
    <source>
        <dbReference type="ARBA" id="ARBA00023242"/>
    </source>
</evidence>
<dbReference type="AlphaFoldDB" id="A0A8H7UZI7"/>
<evidence type="ECO:0000256" key="1">
    <source>
        <dbReference type="ARBA" id="ARBA00004123"/>
    </source>
</evidence>
<evidence type="ECO:0000256" key="2">
    <source>
        <dbReference type="ARBA" id="ARBA00023125"/>
    </source>
</evidence>
<dbReference type="SMART" id="SM00389">
    <property type="entry name" value="HOX"/>
    <property type="match status" value="1"/>
</dbReference>
<dbReference type="CDD" id="cd00086">
    <property type="entry name" value="homeodomain"/>
    <property type="match status" value="1"/>
</dbReference>
<evidence type="ECO:0000256" key="6">
    <source>
        <dbReference type="RuleBase" id="RU000682"/>
    </source>
</evidence>
<organism evidence="9 10">
    <name type="scientific">Mucor saturninus</name>
    <dbReference type="NCBI Taxonomy" id="64648"/>
    <lineage>
        <taxon>Eukaryota</taxon>
        <taxon>Fungi</taxon>
        <taxon>Fungi incertae sedis</taxon>
        <taxon>Mucoromycota</taxon>
        <taxon>Mucoromycotina</taxon>
        <taxon>Mucoromycetes</taxon>
        <taxon>Mucorales</taxon>
        <taxon>Mucorineae</taxon>
        <taxon>Mucoraceae</taxon>
        <taxon>Mucor</taxon>
    </lineage>
</organism>
<dbReference type="OrthoDB" id="6159439at2759"/>
<feature type="domain" description="Homeobox" evidence="8">
    <location>
        <begin position="50"/>
        <end position="110"/>
    </location>
</feature>
<sequence>MSLPPGYNPNGMNGFLGDAYNFQQHYDKSMFAIPPPPPLGVPHPPFDRDISPPRKRTRTSPEQLAILEKSFSTNPSPNNRVREQLAHQLCMPERSIQIWFQNRRAKVKNQAKRNVQMKDSALYIQQQYAASAAAAACQSAAFQQQRDTIDPNLYYYYYYYYFHQQRQLDPKPTASYSTPTSSGWSSSTPDLTLSASTSSSSIGSDNLPRRPLSLRSSSSSSSMSSSHHERTRAHSVGPYPYYRKSTPQERHSSLGPPPLPSLYGGIPDSRLYNSTIIEEPYHITPSVVVGGIMKQRYNLSAQTLQIGSWKRVSDLNCQIDLQGRTLQWTIGDEQQQFRIDINLNLVQFIKKSQHRLEFFLSSPLELKFYMTTQEVWVQCHDFTQDKQASIENVHVLESMDDLLHIEFMEILMQAPELQSLIIEEEENTMNNNLLLLQSLHLPQQ</sequence>
<keyword evidence="10" id="KW-1185">Reference proteome</keyword>
<dbReference type="Pfam" id="PF00046">
    <property type="entry name" value="Homeodomain"/>
    <property type="match status" value="1"/>
</dbReference>
<name>A0A8H7UZI7_9FUNG</name>
<dbReference type="InterPro" id="IPR051306">
    <property type="entry name" value="Homeobox_regulator"/>
</dbReference>
<dbReference type="SUPFAM" id="SSF46689">
    <property type="entry name" value="Homeodomain-like"/>
    <property type="match status" value="1"/>
</dbReference>
<dbReference type="Proteomes" id="UP000603453">
    <property type="component" value="Unassembled WGS sequence"/>
</dbReference>
<dbReference type="InterPro" id="IPR001356">
    <property type="entry name" value="HD"/>
</dbReference>
<gene>
    <name evidence="9" type="ORF">INT47_006480</name>
</gene>
<keyword evidence="2 5" id="KW-0238">DNA-binding</keyword>
<evidence type="ECO:0000313" key="9">
    <source>
        <dbReference type="EMBL" id="KAG2196134.1"/>
    </source>
</evidence>
<dbReference type="PANTHER" id="PTHR46123:SF4">
    <property type="entry name" value="MIX-TYPE HOMEOBOX GENE 1-RELATED"/>
    <property type="match status" value="1"/>
</dbReference>
<proteinExistence type="predicted"/>
<keyword evidence="4 5" id="KW-0539">Nucleus</keyword>
<reference evidence="9" key="1">
    <citation type="submission" date="2020-12" db="EMBL/GenBank/DDBJ databases">
        <title>Metabolic potential, ecology and presence of endohyphal bacteria is reflected in genomic diversity of Mucoromycotina.</title>
        <authorList>
            <person name="Muszewska A."/>
            <person name="Okrasinska A."/>
            <person name="Steczkiewicz K."/>
            <person name="Drgas O."/>
            <person name="Orlowska M."/>
            <person name="Perlinska-Lenart U."/>
            <person name="Aleksandrzak-Piekarczyk T."/>
            <person name="Szatraj K."/>
            <person name="Zielenkiewicz U."/>
            <person name="Pilsyk S."/>
            <person name="Malc E."/>
            <person name="Mieczkowski P."/>
            <person name="Kruszewska J.S."/>
            <person name="Biernat P."/>
            <person name="Pawlowska J."/>
        </authorList>
    </citation>
    <scope>NUCLEOTIDE SEQUENCE</scope>
    <source>
        <strain evidence="9">WA0000017839</strain>
    </source>
</reference>
<dbReference type="PROSITE" id="PS50071">
    <property type="entry name" value="HOMEOBOX_2"/>
    <property type="match status" value="1"/>
</dbReference>